<evidence type="ECO:0000256" key="6">
    <source>
        <dbReference type="ARBA" id="ARBA00022676"/>
    </source>
</evidence>
<dbReference type="CDD" id="cd03806">
    <property type="entry name" value="GT4_ALG11-like"/>
    <property type="match status" value="1"/>
</dbReference>
<evidence type="ECO:0000256" key="3">
    <source>
        <dbReference type="ARBA" id="ARBA00009481"/>
    </source>
</evidence>
<dbReference type="InterPro" id="IPR031814">
    <property type="entry name" value="ALG11_N"/>
</dbReference>
<keyword evidence="17" id="KW-1185">Reference proteome</keyword>
<evidence type="ECO:0000313" key="18">
    <source>
        <dbReference type="WBParaSite" id="jg8709"/>
    </source>
</evidence>
<dbReference type="GO" id="GO:0004377">
    <property type="term" value="F:GDP-Man:Man(3)GlcNAc(2)-PP-Dol alpha-1,2-mannosyltransferase activity"/>
    <property type="evidence" value="ECO:0007669"/>
    <property type="project" value="UniProtKB-UniRule"/>
</dbReference>
<proteinExistence type="inferred from homology"/>
<evidence type="ECO:0000256" key="10">
    <source>
        <dbReference type="ARBA" id="ARBA00022989"/>
    </source>
</evidence>
<dbReference type="PANTHER" id="PTHR45919:SF1">
    <property type="entry name" value="GDP-MAN:MAN(3)GLCNAC(2)-PP-DOL ALPHA-1,2-MANNOSYLTRANSFERASE"/>
    <property type="match status" value="1"/>
</dbReference>
<comment type="subcellular location">
    <subcellularLocation>
        <location evidence="1">Endoplasmic reticulum membrane</location>
        <topology evidence="1">Single-pass membrane protein</topology>
    </subcellularLocation>
</comment>
<evidence type="ECO:0000313" key="17">
    <source>
        <dbReference type="Proteomes" id="UP000887574"/>
    </source>
</evidence>
<evidence type="ECO:0000256" key="1">
    <source>
        <dbReference type="ARBA" id="ARBA00004389"/>
    </source>
</evidence>
<keyword evidence="6 14" id="KW-0328">Glycosyltransferase</keyword>
<comment type="catalytic activity">
    <reaction evidence="12 14">
        <text>an alpha-D-Man-(1-&gt;3)-[alpha-D-Man-(1-&gt;6)]-beta-D-Man-(1-&gt;4)-beta-D-GlcNAc-(1-&gt;4)-alpha-D-GlcNAc-diphospho-di-trans,poly-cis-dolichol + 2 GDP-alpha-D-mannose = an alpha-D-Man-(1-&gt;2)-alpha-D-Man-(1-&gt;2)-alpha-D-Man-(1-&gt;3)-[alpha-D-Man-(1-&gt;6)]-beta-D-Man-(1-&gt;4)-beta-D-GlcNAc-(1-&gt;4)-alpha-D-GlcNAc-diphospho-di-trans,poly-cis-dolichol + 2 GDP + 2 H(+)</text>
        <dbReference type="Rhea" id="RHEA:29523"/>
        <dbReference type="Rhea" id="RHEA-COMP:19515"/>
        <dbReference type="Rhea" id="RHEA-COMP:19516"/>
        <dbReference type="ChEBI" id="CHEBI:15378"/>
        <dbReference type="ChEBI" id="CHEBI:57527"/>
        <dbReference type="ChEBI" id="CHEBI:58189"/>
        <dbReference type="ChEBI" id="CHEBI:132511"/>
        <dbReference type="ChEBI" id="CHEBI:132515"/>
        <dbReference type="EC" id="2.4.1.131"/>
    </reaction>
    <physiologicalReaction direction="left-to-right" evidence="12 14">
        <dbReference type="Rhea" id="RHEA:29524"/>
    </physiologicalReaction>
</comment>
<keyword evidence="11" id="KW-0472">Membrane</keyword>
<keyword evidence="10" id="KW-1133">Transmembrane helix</keyword>
<dbReference type="GO" id="GO:0006487">
    <property type="term" value="P:protein N-linked glycosylation"/>
    <property type="evidence" value="ECO:0007669"/>
    <property type="project" value="TreeGrafter"/>
</dbReference>
<dbReference type="InterPro" id="IPR001296">
    <property type="entry name" value="Glyco_trans_1"/>
</dbReference>
<dbReference type="Pfam" id="PF15924">
    <property type="entry name" value="ALG11_N"/>
    <property type="match status" value="1"/>
</dbReference>
<evidence type="ECO:0000256" key="14">
    <source>
        <dbReference type="RuleBase" id="RU367051"/>
    </source>
</evidence>
<keyword evidence="7 14" id="KW-0808">Transferase</keyword>
<evidence type="ECO:0000256" key="12">
    <source>
        <dbReference type="ARBA" id="ARBA00045065"/>
    </source>
</evidence>
<reference evidence="18" key="1">
    <citation type="submission" date="2022-11" db="UniProtKB">
        <authorList>
            <consortium name="WormBaseParasite"/>
        </authorList>
    </citation>
    <scope>IDENTIFICATION</scope>
</reference>
<dbReference type="Proteomes" id="UP000887574">
    <property type="component" value="Unplaced"/>
</dbReference>
<comment type="pathway">
    <text evidence="2 14">Protein modification; protein glycosylation.</text>
</comment>
<accession>A0A915ENI6</accession>
<evidence type="ECO:0000256" key="8">
    <source>
        <dbReference type="ARBA" id="ARBA00022692"/>
    </source>
</evidence>
<dbReference type="Gene3D" id="3.40.50.2000">
    <property type="entry name" value="Glycogen Phosphorylase B"/>
    <property type="match status" value="1"/>
</dbReference>
<protein>
    <recommendedName>
        <fullName evidence="5 14">GDP-Man:Man(3)GlcNAc(2)-PP-Dol alpha-1,2-mannosyltransferase</fullName>
        <ecNumber evidence="4 14">2.4.1.131</ecNumber>
    </recommendedName>
</protein>
<evidence type="ECO:0000256" key="7">
    <source>
        <dbReference type="ARBA" id="ARBA00022679"/>
    </source>
</evidence>
<keyword evidence="9 14" id="KW-0256">Endoplasmic reticulum</keyword>
<dbReference type="SUPFAM" id="SSF53756">
    <property type="entry name" value="UDP-Glycosyltransferase/glycogen phosphorylase"/>
    <property type="match status" value="1"/>
</dbReference>
<dbReference type="EC" id="2.4.1.131" evidence="4 14"/>
<evidence type="ECO:0000256" key="9">
    <source>
        <dbReference type="ARBA" id="ARBA00022824"/>
    </source>
</evidence>
<comment type="function">
    <text evidence="13">GDP-Man:Man(3)GlcNAc(2)-PP-Dol alpha-1,2-mannosyltransferase that operates in the biosynthetic pathway of dolichol-linked oligosaccharides, the glycan precursors employed in protein asparagine (N)-glycosylation. The assembly of dolichol-linked oligosaccharides begins on the cytosolic side of the endoplasmic reticulum membrane and finishes in its lumen. The sequential addition of sugars to dolichol pyrophosphate produces dolichol-linked oligosaccharides containing fourteen sugars, including two GlcNAcs, nine mannoses and three glucoses. Once assembled, the oligosaccharide is transferred from the lipid to nascent proteins by oligosaccharyltransferases. Catalyzes, on the cytoplasmic face of the endoplasmic reticulum, the addition of the fourth and fifth mannose residues to the dolichol-linked oligosaccharide chain, to produce Man(5)GlcNAc(2)-PP-dolichol core oligosaccharide. Man(5)GlcNAc(2)-PP-dolichol is a substrate for ALG3, the following enzyme in the biosynthetic pathway.</text>
</comment>
<evidence type="ECO:0000259" key="16">
    <source>
        <dbReference type="Pfam" id="PF15924"/>
    </source>
</evidence>
<dbReference type="WBParaSite" id="jg8709">
    <property type="protein sequence ID" value="jg8709"/>
    <property type="gene ID" value="jg8709"/>
</dbReference>
<dbReference type="PANTHER" id="PTHR45919">
    <property type="entry name" value="GDP-MAN:MAN(3)GLCNAC(2)-PP-DOL ALPHA-1,2-MANNOSYLTRANSFERASE"/>
    <property type="match status" value="1"/>
</dbReference>
<keyword evidence="8" id="KW-0812">Transmembrane</keyword>
<evidence type="ECO:0000256" key="13">
    <source>
        <dbReference type="ARBA" id="ARBA00045128"/>
    </source>
</evidence>
<organism evidence="17 18">
    <name type="scientific">Ditylenchus dipsaci</name>
    <dbReference type="NCBI Taxonomy" id="166011"/>
    <lineage>
        <taxon>Eukaryota</taxon>
        <taxon>Metazoa</taxon>
        <taxon>Ecdysozoa</taxon>
        <taxon>Nematoda</taxon>
        <taxon>Chromadorea</taxon>
        <taxon>Rhabditida</taxon>
        <taxon>Tylenchina</taxon>
        <taxon>Tylenchomorpha</taxon>
        <taxon>Sphaerularioidea</taxon>
        <taxon>Anguinidae</taxon>
        <taxon>Anguininae</taxon>
        <taxon>Ditylenchus</taxon>
    </lineage>
</organism>
<evidence type="ECO:0000256" key="5">
    <source>
        <dbReference type="ARBA" id="ARBA00022018"/>
    </source>
</evidence>
<evidence type="ECO:0000259" key="15">
    <source>
        <dbReference type="Pfam" id="PF00534"/>
    </source>
</evidence>
<dbReference type="GO" id="GO:0005789">
    <property type="term" value="C:endoplasmic reticulum membrane"/>
    <property type="evidence" value="ECO:0007669"/>
    <property type="project" value="UniProtKB-SubCell"/>
</dbReference>
<evidence type="ECO:0000256" key="11">
    <source>
        <dbReference type="ARBA" id="ARBA00023136"/>
    </source>
</evidence>
<feature type="domain" description="Glycosyl transferase family 1" evidence="15">
    <location>
        <begin position="245"/>
        <end position="383"/>
    </location>
</feature>
<dbReference type="AlphaFoldDB" id="A0A915ENI6"/>
<evidence type="ECO:0000256" key="2">
    <source>
        <dbReference type="ARBA" id="ARBA00004922"/>
    </source>
</evidence>
<dbReference type="Pfam" id="PF00534">
    <property type="entry name" value="Glycos_transf_1"/>
    <property type="match status" value="1"/>
</dbReference>
<sequence>MMYAKNQDCCLFHPYCNAGGGGERVLWRAIYAMQKEFAGQKLHYVIYTGDYDVEESEILANVKSRFNINSGSQNLSFIFLKNRWLLEAKYYPRFTLILQMIGGYLLGLEALWKCSPEIFVDTTGIPLSLPLFRLLAGCKVVAYVHYPTITTEMIAMVSRRDSSYNNAGAIAKSSLLTLCKVLYYKDFSMLYRFCGMCTHLVMANGSWTASHLQDLWGGQPSVVYPACDVKELIDLPFLGERRLLENNDVKILSVGQIRPEKNHLLQLRIFAELKKQMELAGIDCKIKLIIAGGCRDGEDEKRVDFLKNYARENLKLDNDEDIEWCLNVPYTQLLKLFQTSLIGLHTMWNEHFGISVVEGLAAGNIMIAHNSAGPKMDIIGGYENDEKGNREILSGKMLRKVP</sequence>
<name>A0A915ENI6_9BILA</name>
<comment type="similarity">
    <text evidence="3 14">Belongs to the glycosyltransferase group 1 family. Glycosyltransferase 4 subfamily.</text>
</comment>
<evidence type="ECO:0000256" key="4">
    <source>
        <dbReference type="ARBA" id="ARBA00012645"/>
    </source>
</evidence>
<dbReference type="InterPro" id="IPR038013">
    <property type="entry name" value="ALG11"/>
</dbReference>
<feature type="domain" description="ALG11 mannosyltransferase N-terminal" evidence="16">
    <location>
        <begin position="10"/>
        <end position="216"/>
    </location>
</feature>